<sequence length="151" mass="17131">MEVAYAIPNDRRVPLLRTYRQQTIAKKSARQQQQIAQSVVQLNGEGPLLEFHGQAQTLKFRFTAHGQRVTPTGRPKLEVIAKVYDHRSQSVTKHYSLAKGAGGNYQVTLRDLFPQAKLTAKYNVVAIYQLALYYTIHHVSYVTFTAFITGH</sequence>
<accession>A0A0R1JZY6</accession>
<dbReference type="AlphaFoldDB" id="A0A0R1JZY6"/>
<evidence type="ECO:0000313" key="2">
    <source>
        <dbReference type="Proteomes" id="UP000051804"/>
    </source>
</evidence>
<reference evidence="1 2" key="1">
    <citation type="journal article" date="2015" name="Genome Announc.">
        <title>Expanding the biotechnology potential of lactobacilli through comparative genomics of 213 strains and associated genera.</title>
        <authorList>
            <person name="Sun Z."/>
            <person name="Harris H.M."/>
            <person name="McCann A."/>
            <person name="Guo C."/>
            <person name="Argimon S."/>
            <person name="Zhang W."/>
            <person name="Yang X."/>
            <person name="Jeffery I.B."/>
            <person name="Cooney J.C."/>
            <person name="Kagawa T.F."/>
            <person name="Liu W."/>
            <person name="Song Y."/>
            <person name="Salvetti E."/>
            <person name="Wrobel A."/>
            <person name="Rasinkangas P."/>
            <person name="Parkhill J."/>
            <person name="Rea M.C."/>
            <person name="O'Sullivan O."/>
            <person name="Ritari J."/>
            <person name="Douillard F.P."/>
            <person name="Paul Ross R."/>
            <person name="Yang R."/>
            <person name="Briner A.E."/>
            <person name="Felis G.E."/>
            <person name="de Vos W.M."/>
            <person name="Barrangou R."/>
            <person name="Klaenhammer T.R."/>
            <person name="Caufield P.W."/>
            <person name="Cui Y."/>
            <person name="Zhang H."/>
            <person name="O'Toole P.W."/>
        </authorList>
    </citation>
    <scope>NUCLEOTIDE SEQUENCE [LARGE SCALE GENOMIC DNA]</scope>
    <source>
        <strain evidence="1 2">JCM 17158</strain>
    </source>
</reference>
<keyword evidence="2" id="KW-1185">Reference proteome</keyword>
<organism evidence="1 2">
    <name type="scientific">Lacticaseibacillus nasuensis JCM 17158</name>
    <dbReference type="NCBI Taxonomy" id="1291734"/>
    <lineage>
        <taxon>Bacteria</taxon>
        <taxon>Bacillati</taxon>
        <taxon>Bacillota</taxon>
        <taxon>Bacilli</taxon>
        <taxon>Lactobacillales</taxon>
        <taxon>Lactobacillaceae</taxon>
        <taxon>Lacticaseibacillus</taxon>
    </lineage>
</organism>
<gene>
    <name evidence="1" type="ORF">FD02_GL001588</name>
</gene>
<name>A0A0R1JZY6_9LACO</name>
<dbReference type="EMBL" id="AZDJ01000022">
    <property type="protein sequence ID" value="KRK72615.1"/>
    <property type="molecule type" value="Genomic_DNA"/>
</dbReference>
<evidence type="ECO:0000313" key="1">
    <source>
        <dbReference type="EMBL" id="KRK72615.1"/>
    </source>
</evidence>
<protein>
    <submittedName>
        <fullName evidence="1">Uncharacterized protein</fullName>
    </submittedName>
</protein>
<proteinExistence type="predicted"/>
<dbReference type="Proteomes" id="UP000051804">
    <property type="component" value="Unassembled WGS sequence"/>
</dbReference>
<comment type="caution">
    <text evidence="1">The sequence shown here is derived from an EMBL/GenBank/DDBJ whole genome shotgun (WGS) entry which is preliminary data.</text>
</comment>
<dbReference type="PATRIC" id="fig|1291734.4.peg.1634"/>